<reference evidence="6" key="1">
    <citation type="submission" date="2021-02" db="EMBL/GenBank/DDBJ databases">
        <authorList>
            <person name="Dougan E. K."/>
            <person name="Rhodes N."/>
            <person name="Thang M."/>
            <person name="Chan C."/>
        </authorList>
    </citation>
    <scope>NUCLEOTIDE SEQUENCE</scope>
</reference>
<feature type="domain" description="Aminotransferase class V" evidence="5">
    <location>
        <begin position="16"/>
        <end position="209"/>
    </location>
</feature>
<evidence type="ECO:0000259" key="5">
    <source>
        <dbReference type="Pfam" id="PF00266"/>
    </source>
</evidence>
<gene>
    <name evidence="6" type="ORF">PGLA2088_LOCUS32883</name>
</gene>
<evidence type="ECO:0000313" key="6">
    <source>
        <dbReference type="EMBL" id="CAE8703577.1"/>
    </source>
</evidence>
<dbReference type="InterPro" id="IPR000192">
    <property type="entry name" value="Aminotrans_V_dom"/>
</dbReference>
<dbReference type="EMBL" id="CAJNNW010030487">
    <property type="protein sequence ID" value="CAE8703577.1"/>
    <property type="molecule type" value="Genomic_DNA"/>
</dbReference>
<keyword evidence="4" id="KW-0663">Pyridoxal phosphate</keyword>
<dbReference type="Gene3D" id="3.90.1150.10">
    <property type="entry name" value="Aspartate Aminotransferase, domain 1"/>
    <property type="match status" value="1"/>
</dbReference>
<dbReference type="AlphaFoldDB" id="A0A813KH05"/>
<dbReference type="Proteomes" id="UP000626109">
    <property type="component" value="Unassembled WGS sequence"/>
</dbReference>
<keyword evidence="3" id="KW-0808">Transferase</keyword>
<dbReference type="InterPro" id="IPR015424">
    <property type="entry name" value="PyrdxlP-dep_Trfase"/>
</dbReference>
<comment type="cofactor">
    <cofactor evidence="1">
        <name>pyridoxal 5'-phosphate</name>
        <dbReference type="ChEBI" id="CHEBI:597326"/>
    </cofactor>
</comment>
<dbReference type="InterPro" id="IPR015421">
    <property type="entry name" value="PyrdxlP-dep_Trfase_major"/>
</dbReference>
<proteinExistence type="predicted"/>
<dbReference type="GO" id="GO:0008483">
    <property type="term" value="F:transaminase activity"/>
    <property type="evidence" value="ECO:0007669"/>
    <property type="project" value="UniProtKB-KW"/>
</dbReference>
<feature type="non-terminal residue" evidence="6">
    <location>
        <position position="1"/>
    </location>
</feature>
<evidence type="ECO:0000256" key="3">
    <source>
        <dbReference type="ARBA" id="ARBA00022679"/>
    </source>
</evidence>
<keyword evidence="2" id="KW-0032">Aminotransferase</keyword>
<sequence length="254" mass="28069">AILQQLRNGGGVFTHLSFVHHETTAGVTNPLEALCRAAKAEFPSVGLLVDSMSGFGALDLQMSWGIDFAVSSANKCIEGVPGFSYTLCSLEALKRTEGNARSLSLDLYDQWNHMEATGQFRYTPPTHAVLAFKQALVEWEEEGGVSGRAARYQANYKVMKKEMEAIGFEFYVPEACRSFLICTFRTPEHPNFCFQTFYDLLAEMGYCIYPGKISKGSAFRIGLIGRLFPKDCHGLIAAVKAVCARMDVPLPLQK</sequence>
<name>A0A813KH05_POLGL</name>
<accession>A0A813KH05</accession>
<protein>
    <recommendedName>
        <fullName evidence="5">Aminotransferase class V domain-containing protein</fullName>
    </recommendedName>
</protein>
<dbReference type="PANTHER" id="PTHR42778">
    <property type="entry name" value="2-AMINOETHYLPHOSPHONATE--PYRUVATE TRANSAMINASE"/>
    <property type="match status" value="1"/>
</dbReference>
<evidence type="ECO:0000256" key="4">
    <source>
        <dbReference type="ARBA" id="ARBA00022898"/>
    </source>
</evidence>
<dbReference type="Gene3D" id="3.40.640.10">
    <property type="entry name" value="Type I PLP-dependent aspartate aminotransferase-like (Major domain)"/>
    <property type="match status" value="1"/>
</dbReference>
<evidence type="ECO:0000313" key="7">
    <source>
        <dbReference type="Proteomes" id="UP000626109"/>
    </source>
</evidence>
<dbReference type="InterPro" id="IPR015422">
    <property type="entry name" value="PyrdxlP-dep_Trfase_small"/>
</dbReference>
<organism evidence="6 7">
    <name type="scientific">Polarella glacialis</name>
    <name type="common">Dinoflagellate</name>
    <dbReference type="NCBI Taxonomy" id="89957"/>
    <lineage>
        <taxon>Eukaryota</taxon>
        <taxon>Sar</taxon>
        <taxon>Alveolata</taxon>
        <taxon>Dinophyceae</taxon>
        <taxon>Suessiales</taxon>
        <taxon>Suessiaceae</taxon>
        <taxon>Polarella</taxon>
    </lineage>
</organism>
<evidence type="ECO:0000256" key="2">
    <source>
        <dbReference type="ARBA" id="ARBA00022576"/>
    </source>
</evidence>
<dbReference type="PANTHER" id="PTHR42778:SF1">
    <property type="entry name" value="2-AMINOETHYLPHOSPHONATE--PYRUVATE TRANSAMINASE"/>
    <property type="match status" value="1"/>
</dbReference>
<dbReference type="SUPFAM" id="SSF53383">
    <property type="entry name" value="PLP-dependent transferases"/>
    <property type="match status" value="1"/>
</dbReference>
<comment type="caution">
    <text evidence="6">The sequence shown here is derived from an EMBL/GenBank/DDBJ whole genome shotgun (WGS) entry which is preliminary data.</text>
</comment>
<dbReference type="Pfam" id="PF00266">
    <property type="entry name" value="Aminotran_5"/>
    <property type="match status" value="1"/>
</dbReference>
<evidence type="ECO:0000256" key="1">
    <source>
        <dbReference type="ARBA" id="ARBA00001933"/>
    </source>
</evidence>